<dbReference type="Pfam" id="PF03547">
    <property type="entry name" value="Mem_trans"/>
    <property type="match status" value="1"/>
</dbReference>
<evidence type="ECO:0000256" key="3">
    <source>
        <dbReference type="ARBA" id="ARBA00022475"/>
    </source>
</evidence>
<gene>
    <name evidence="8" type="ORF">I1A42_18105</name>
</gene>
<proteinExistence type="predicted"/>
<keyword evidence="3" id="KW-1003">Cell membrane</keyword>
<evidence type="ECO:0000313" key="9">
    <source>
        <dbReference type="Proteomes" id="UP000597206"/>
    </source>
</evidence>
<evidence type="ECO:0000256" key="2">
    <source>
        <dbReference type="ARBA" id="ARBA00022448"/>
    </source>
</evidence>
<sequence length="314" mass="34053">MLTVFSVILPIFLVILVGYVSAKLKLLSQQALSEMGRYVIYIALPAVIIKTVLSIDIQAMLNVRYLAAYLCSSLVVTALGWLFYIRVMKLNKLDSAVSITGMVVPNSSFIGYPVILQLIDNPPVNAFAMALLVENLCIVPLCFILMDYGALESQQALNGKLKSLLKRIIKNPLLISIVIGVVGNLLHIQVPAAIDSTLGILAPSAVAVALFVIGGSLAGIELRHTNRTQLTAVTVGKLFIHPLMTAFMLWLWLPATYDLKLALVIITSMPMFSVYSVIGDIYGKQSFCTTAQLATNALSILTIPIMVAFAQNVL</sequence>
<dbReference type="Proteomes" id="UP000597206">
    <property type="component" value="Unassembled WGS sequence"/>
</dbReference>
<keyword evidence="2" id="KW-0813">Transport</keyword>
<evidence type="ECO:0000256" key="7">
    <source>
        <dbReference type="SAM" id="Phobius"/>
    </source>
</evidence>
<dbReference type="RefSeq" id="WP_196124304.1">
    <property type="nucleotide sequence ID" value="NZ_JADPMR010000004.1"/>
</dbReference>
<feature type="transmembrane region" description="Helical" evidence="7">
    <location>
        <begin position="290"/>
        <end position="310"/>
    </location>
</feature>
<comment type="subcellular location">
    <subcellularLocation>
        <location evidence="1">Membrane</location>
        <topology evidence="1">Multi-pass membrane protein</topology>
    </subcellularLocation>
</comment>
<keyword evidence="9" id="KW-1185">Reference proteome</keyword>
<feature type="transmembrane region" description="Helical" evidence="7">
    <location>
        <begin position="6"/>
        <end position="26"/>
    </location>
</feature>
<evidence type="ECO:0000256" key="4">
    <source>
        <dbReference type="ARBA" id="ARBA00022692"/>
    </source>
</evidence>
<evidence type="ECO:0000313" key="8">
    <source>
        <dbReference type="EMBL" id="MBF9002388.1"/>
    </source>
</evidence>
<keyword evidence="6 7" id="KW-0472">Membrane</keyword>
<evidence type="ECO:0000256" key="5">
    <source>
        <dbReference type="ARBA" id="ARBA00022989"/>
    </source>
</evidence>
<feature type="transmembrane region" description="Helical" evidence="7">
    <location>
        <begin position="66"/>
        <end position="84"/>
    </location>
</feature>
<feature type="transmembrane region" description="Helical" evidence="7">
    <location>
        <begin position="259"/>
        <end position="278"/>
    </location>
</feature>
<feature type="transmembrane region" description="Helical" evidence="7">
    <location>
        <begin position="172"/>
        <end position="194"/>
    </location>
</feature>
<dbReference type="PANTHER" id="PTHR36838">
    <property type="entry name" value="AUXIN EFFLUX CARRIER FAMILY PROTEIN"/>
    <property type="match status" value="1"/>
</dbReference>
<feature type="transmembrane region" description="Helical" evidence="7">
    <location>
        <begin position="127"/>
        <end position="151"/>
    </location>
</feature>
<keyword evidence="5 7" id="KW-1133">Transmembrane helix</keyword>
<dbReference type="EMBL" id="JADPMR010000004">
    <property type="protein sequence ID" value="MBF9002388.1"/>
    <property type="molecule type" value="Genomic_DNA"/>
</dbReference>
<reference evidence="8 9" key="1">
    <citation type="submission" date="2020-11" db="EMBL/GenBank/DDBJ databases">
        <title>Vibrio nitrifigilis sp. nov., a marine nitrogen-fixing bacterium isolated from the lagoon sediment of an islet inside an atoll.</title>
        <authorList>
            <person name="Wang L.-T."/>
            <person name="Shieh W.Y."/>
        </authorList>
    </citation>
    <scope>NUCLEOTIDE SEQUENCE [LARGE SCALE GENOMIC DNA]</scope>
    <source>
        <strain evidence="8 9">NFV-1</strain>
    </source>
</reference>
<evidence type="ECO:0000256" key="1">
    <source>
        <dbReference type="ARBA" id="ARBA00004141"/>
    </source>
</evidence>
<feature type="transmembrane region" description="Helical" evidence="7">
    <location>
        <begin position="200"/>
        <end position="220"/>
    </location>
</feature>
<feature type="transmembrane region" description="Helical" evidence="7">
    <location>
        <begin position="232"/>
        <end position="253"/>
    </location>
</feature>
<protein>
    <submittedName>
        <fullName evidence="8">AEC family transporter</fullName>
    </submittedName>
</protein>
<name>A0ABS0GIX8_9VIBR</name>
<organism evidence="8 9">
    <name type="scientific">Vibrio nitrifigilis</name>
    <dbReference type="NCBI Taxonomy" id="2789781"/>
    <lineage>
        <taxon>Bacteria</taxon>
        <taxon>Pseudomonadati</taxon>
        <taxon>Pseudomonadota</taxon>
        <taxon>Gammaproteobacteria</taxon>
        <taxon>Vibrionales</taxon>
        <taxon>Vibrionaceae</taxon>
        <taxon>Vibrio</taxon>
    </lineage>
</organism>
<dbReference type="PANTHER" id="PTHR36838:SF3">
    <property type="entry name" value="TRANSPORTER AUXIN EFFLUX CARRIER EC FAMILY"/>
    <property type="match status" value="1"/>
</dbReference>
<feature type="transmembrane region" description="Helical" evidence="7">
    <location>
        <begin position="96"/>
        <end position="115"/>
    </location>
</feature>
<evidence type="ECO:0000256" key="6">
    <source>
        <dbReference type="ARBA" id="ARBA00023136"/>
    </source>
</evidence>
<comment type="caution">
    <text evidence="8">The sequence shown here is derived from an EMBL/GenBank/DDBJ whole genome shotgun (WGS) entry which is preliminary data.</text>
</comment>
<keyword evidence="4 7" id="KW-0812">Transmembrane</keyword>
<feature type="transmembrane region" description="Helical" evidence="7">
    <location>
        <begin position="38"/>
        <end position="60"/>
    </location>
</feature>
<dbReference type="InterPro" id="IPR004776">
    <property type="entry name" value="Mem_transp_PIN-like"/>
</dbReference>
<accession>A0ABS0GIX8</accession>